<dbReference type="InterPro" id="IPR014752">
    <property type="entry name" value="Arrestin-like_C"/>
</dbReference>
<dbReference type="Proteomes" id="UP000095283">
    <property type="component" value="Unplaced"/>
</dbReference>
<proteinExistence type="predicted"/>
<dbReference type="AlphaFoldDB" id="A0A1I7WSU8"/>
<dbReference type="Gene3D" id="2.60.40.640">
    <property type="match status" value="1"/>
</dbReference>
<keyword evidence="2" id="KW-1185">Reference proteome</keyword>
<feature type="domain" description="Arrestin C-terminal-like" evidence="1">
    <location>
        <begin position="3"/>
        <end position="69"/>
    </location>
</feature>
<evidence type="ECO:0000313" key="2">
    <source>
        <dbReference type="Proteomes" id="UP000095283"/>
    </source>
</evidence>
<dbReference type="InterPro" id="IPR011022">
    <property type="entry name" value="Arrestin_C-like"/>
</dbReference>
<sequence>MGELSLQKSGFTPGEKLEVNYRVSNDSSRTKPVAIKLVQSTTYRAKTFAGHEHIKSTKRVILRNDKGEIDQSLTVSCPIVIGSIPQLSELLLHSKARNGHLVACGKSSLKDSPPKQESPTTDNYVQVFLKENEINRNILEKVDKRLIKLKGNEEKKKEFFRFIYKKE</sequence>
<evidence type="ECO:0000313" key="3">
    <source>
        <dbReference type="WBParaSite" id="Hba_08264"/>
    </source>
</evidence>
<evidence type="ECO:0000259" key="1">
    <source>
        <dbReference type="Pfam" id="PF02752"/>
    </source>
</evidence>
<protein>
    <submittedName>
        <fullName evidence="3">Arrestin_C domain-containing protein</fullName>
    </submittedName>
</protein>
<name>A0A1I7WSU8_HETBA</name>
<reference evidence="3" key="1">
    <citation type="submission" date="2016-11" db="UniProtKB">
        <authorList>
            <consortium name="WormBaseParasite"/>
        </authorList>
    </citation>
    <scope>IDENTIFICATION</scope>
</reference>
<dbReference type="Pfam" id="PF02752">
    <property type="entry name" value="Arrestin_C"/>
    <property type="match status" value="1"/>
</dbReference>
<dbReference type="WBParaSite" id="Hba_08264">
    <property type="protein sequence ID" value="Hba_08264"/>
    <property type="gene ID" value="Hba_08264"/>
</dbReference>
<organism evidence="2 3">
    <name type="scientific">Heterorhabditis bacteriophora</name>
    <name type="common">Entomopathogenic nematode worm</name>
    <dbReference type="NCBI Taxonomy" id="37862"/>
    <lineage>
        <taxon>Eukaryota</taxon>
        <taxon>Metazoa</taxon>
        <taxon>Ecdysozoa</taxon>
        <taxon>Nematoda</taxon>
        <taxon>Chromadorea</taxon>
        <taxon>Rhabditida</taxon>
        <taxon>Rhabditina</taxon>
        <taxon>Rhabditomorpha</taxon>
        <taxon>Strongyloidea</taxon>
        <taxon>Heterorhabditidae</taxon>
        <taxon>Heterorhabditis</taxon>
    </lineage>
</organism>
<accession>A0A1I7WSU8</accession>